<protein>
    <submittedName>
        <fullName evidence="1">Uncharacterized protein</fullName>
    </submittedName>
</protein>
<dbReference type="Proteomes" id="UP000237310">
    <property type="component" value="Unassembled WGS sequence"/>
</dbReference>
<dbReference type="Gene3D" id="2.40.160.10">
    <property type="entry name" value="Porin"/>
    <property type="match status" value="1"/>
</dbReference>
<name>A0A2S5A7D9_9FLAO</name>
<comment type="caution">
    <text evidence="1">The sequence shown here is derived from an EMBL/GenBank/DDBJ whole genome shotgun (WGS) entry which is preliminary data.</text>
</comment>
<organism evidence="1 2">
    <name type="scientific">Flavobacterium alvei</name>
    <dbReference type="NCBI Taxonomy" id="2080416"/>
    <lineage>
        <taxon>Bacteria</taxon>
        <taxon>Pseudomonadati</taxon>
        <taxon>Bacteroidota</taxon>
        <taxon>Flavobacteriia</taxon>
        <taxon>Flavobacteriales</taxon>
        <taxon>Flavobacteriaceae</taxon>
        <taxon>Flavobacterium</taxon>
    </lineage>
</organism>
<sequence>MEYVHNWTTTTDFGLEQFNGYYVTGSYVLSGEQRPYDKRAAYARRIKPTGKYGAWEVFTRFGKKI</sequence>
<proteinExistence type="predicted"/>
<gene>
    <name evidence="1" type="ORF">C3L50_13395</name>
</gene>
<evidence type="ECO:0000313" key="2">
    <source>
        <dbReference type="Proteomes" id="UP000237310"/>
    </source>
</evidence>
<keyword evidence="2" id="KW-1185">Reference proteome</keyword>
<dbReference type="AlphaFoldDB" id="A0A2S5A7D9"/>
<dbReference type="EMBL" id="PQVG01000007">
    <property type="protein sequence ID" value="POY38252.1"/>
    <property type="molecule type" value="Genomic_DNA"/>
</dbReference>
<dbReference type="OrthoDB" id="9807854at2"/>
<accession>A0A2S5A7D9</accession>
<reference evidence="1 2" key="1">
    <citation type="submission" date="2018-01" db="EMBL/GenBank/DDBJ databases">
        <authorList>
            <person name="Gaut B.S."/>
            <person name="Morton B.R."/>
            <person name="Clegg M.T."/>
            <person name="Duvall M.R."/>
        </authorList>
    </citation>
    <scope>NUCLEOTIDE SEQUENCE [LARGE SCALE GENOMIC DNA]</scope>
    <source>
        <strain evidence="1 2">HR-AY</strain>
    </source>
</reference>
<evidence type="ECO:0000313" key="1">
    <source>
        <dbReference type="EMBL" id="POY38252.1"/>
    </source>
</evidence>
<dbReference type="Pfam" id="PF07396">
    <property type="entry name" value="Porin_O_P"/>
    <property type="match status" value="1"/>
</dbReference>
<dbReference type="InterPro" id="IPR010870">
    <property type="entry name" value="Porin_O/P"/>
</dbReference>
<dbReference type="InterPro" id="IPR023614">
    <property type="entry name" value="Porin_dom_sf"/>
</dbReference>